<name>A0AAV0YSL3_VICFA</name>
<keyword evidence="2" id="KW-1185">Reference proteome</keyword>
<dbReference type="AlphaFoldDB" id="A0AAV0YSL3"/>
<dbReference type="Gene3D" id="2.40.50.140">
    <property type="entry name" value="Nucleic acid-binding proteins"/>
    <property type="match status" value="1"/>
</dbReference>
<proteinExistence type="predicted"/>
<dbReference type="SUPFAM" id="SSF50249">
    <property type="entry name" value="Nucleic acid-binding proteins"/>
    <property type="match status" value="1"/>
</dbReference>
<accession>A0AAV0YSL3</accession>
<dbReference type="Proteomes" id="UP001157006">
    <property type="component" value="Chromosome 1L"/>
</dbReference>
<protein>
    <recommendedName>
        <fullName evidence="3">DUF223 domain-containing protein</fullName>
    </recommendedName>
</protein>
<reference evidence="1 2" key="1">
    <citation type="submission" date="2023-01" db="EMBL/GenBank/DDBJ databases">
        <authorList>
            <person name="Kreplak J."/>
        </authorList>
    </citation>
    <scope>NUCLEOTIDE SEQUENCE [LARGE SCALE GENOMIC DNA]</scope>
</reference>
<dbReference type="EMBL" id="OX451736">
    <property type="protein sequence ID" value="CAI8588188.1"/>
    <property type="molecule type" value="Genomic_DNA"/>
</dbReference>
<evidence type="ECO:0008006" key="3">
    <source>
        <dbReference type="Google" id="ProtNLM"/>
    </source>
</evidence>
<evidence type="ECO:0000313" key="2">
    <source>
        <dbReference type="Proteomes" id="UP001157006"/>
    </source>
</evidence>
<organism evidence="1 2">
    <name type="scientific">Vicia faba</name>
    <name type="common">Broad bean</name>
    <name type="synonym">Faba vulgaris</name>
    <dbReference type="NCBI Taxonomy" id="3906"/>
    <lineage>
        <taxon>Eukaryota</taxon>
        <taxon>Viridiplantae</taxon>
        <taxon>Streptophyta</taxon>
        <taxon>Embryophyta</taxon>
        <taxon>Tracheophyta</taxon>
        <taxon>Spermatophyta</taxon>
        <taxon>Magnoliopsida</taxon>
        <taxon>eudicotyledons</taxon>
        <taxon>Gunneridae</taxon>
        <taxon>Pentapetalae</taxon>
        <taxon>rosids</taxon>
        <taxon>fabids</taxon>
        <taxon>Fabales</taxon>
        <taxon>Fabaceae</taxon>
        <taxon>Papilionoideae</taxon>
        <taxon>50 kb inversion clade</taxon>
        <taxon>NPAAA clade</taxon>
        <taxon>Hologalegina</taxon>
        <taxon>IRL clade</taxon>
        <taxon>Fabeae</taxon>
        <taxon>Vicia</taxon>
    </lineage>
</organism>
<sequence>MTCIINNETVFDNDFQWKFCDHSKKFVFIGGTTLKAIDVQNVPQKSYYFKDFSNILGGKFQHNRLEYVIGVAQEINNFQYNTPEKKTFVSLNLKDLKGNMLNCTLWRNYETKFLDYYHDKKYSGAILLINEDISEITEFFSKLPANEQTEKPTQSLKSMSLWSGTSQFTTVERFIRKAKCISLSELCKVKQDMLCVTVTTIQKFFVSKHSWFYYGYTKYSLKAYDINNPYKCSCGENVAQAIPRYIIDIYVIDAMLEEGEDDPVVYPDEFDMLLGKRMTFRAKVQPTFGQASVWKLSYDEEFVKEIEKDYITDEGHSIPLTQIPVIDRVDDSMESLFAFGEMIQKIVTNTTSKDGPITHDIEDSECQVYGTTQFS</sequence>
<evidence type="ECO:0000313" key="1">
    <source>
        <dbReference type="EMBL" id="CAI8588188.1"/>
    </source>
</evidence>
<dbReference type="InterPro" id="IPR012340">
    <property type="entry name" value="NA-bd_OB-fold"/>
</dbReference>
<gene>
    <name evidence="1" type="ORF">VFH_I335960</name>
</gene>